<dbReference type="AlphaFoldDB" id="A0A445HQC0"/>
<evidence type="ECO:0008006" key="3">
    <source>
        <dbReference type="Google" id="ProtNLM"/>
    </source>
</evidence>
<keyword evidence="2" id="KW-1185">Reference proteome</keyword>
<dbReference type="PANTHER" id="PTHR37610:SF55">
    <property type="entry name" value="RETROTRANSPOSON COPIA-LIKE N-TERMINAL DOMAIN-CONTAINING PROTEIN"/>
    <property type="match status" value="1"/>
</dbReference>
<comment type="caution">
    <text evidence="1">The sequence shown here is derived from an EMBL/GenBank/DDBJ whole genome shotgun (WGS) entry which is preliminary data.</text>
</comment>
<proteinExistence type="predicted"/>
<evidence type="ECO:0000313" key="1">
    <source>
        <dbReference type="EMBL" id="RZB75909.1"/>
    </source>
</evidence>
<protein>
    <recommendedName>
        <fullName evidence="3">Retrotransposon gag domain-containing protein</fullName>
    </recommendedName>
</protein>
<evidence type="ECO:0000313" key="2">
    <source>
        <dbReference type="Proteomes" id="UP000289340"/>
    </source>
</evidence>
<sequence>MVACYASCFEDQEKGPIMDGSLPRLALYDPNFALWDHCNTLVVSWLHQSLDPEILQTIMWMENASDSWNTLKKHYYQGDVFRISDLQEEIYLLKQGDANITTYFTKLKGLIQELDNFRPIPSCTCAIVCSCELIPIVKSHREGDYVIRFLRGLNDQYSTVRGRGHGSYTSGGRGPKEVSADASSVAFTPKQHKALLYLLQQTSQASPSHTTNQLVSSHKNGQLFLEDDWSS</sequence>
<gene>
    <name evidence="1" type="ORF">D0Y65_034419</name>
</gene>
<organism evidence="1 2">
    <name type="scientific">Glycine soja</name>
    <name type="common">Wild soybean</name>
    <dbReference type="NCBI Taxonomy" id="3848"/>
    <lineage>
        <taxon>Eukaryota</taxon>
        <taxon>Viridiplantae</taxon>
        <taxon>Streptophyta</taxon>
        <taxon>Embryophyta</taxon>
        <taxon>Tracheophyta</taxon>
        <taxon>Spermatophyta</taxon>
        <taxon>Magnoliopsida</taxon>
        <taxon>eudicotyledons</taxon>
        <taxon>Gunneridae</taxon>
        <taxon>Pentapetalae</taxon>
        <taxon>rosids</taxon>
        <taxon>fabids</taxon>
        <taxon>Fabales</taxon>
        <taxon>Fabaceae</taxon>
        <taxon>Papilionoideae</taxon>
        <taxon>50 kb inversion clade</taxon>
        <taxon>NPAAA clade</taxon>
        <taxon>indigoferoid/millettioid clade</taxon>
        <taxon>Phaseoleae</taxon>
        <taxon>Glycine</taxon>
        <taxon>Glycine subgen. Soja</taxon>
    </lineage>
</organism>
<name>A0A445HQC0_GLYSO</name>
<accession>A0A445HQC0</accession>
<dbReference type="EMBL" id="QZWG01000012">
    <property type="protein sequence ID" value="RZB75909.1"/>
    <property type="molecule type" value="Genomic_DNA"/>
</dbReference>
<dbReference type="PANTHER" id="PTHR37610">
    <property type="entry name" value="CCHC-TYPE DOMAIN-CONTAINING PROTEIN"/>
    <property type="match status" value="1"/>
</dbReference>
<dbReference type="Proteomes" id="UP000289340">
    <property type="component" value="Chromosome 12"/>
</dbReference>
<reference evidence="1 2" key="1">
    <citation type="submission" date="2018-09" db="EMBL/GenBank/DDBJ databases">
        <title>A high-quality reference genome of wild soybean provides a powerful tool to mine soybean genomes.</title>
        <authorList>
            <person name="Xie M."/>
            <person name="Chung C.Y.L."/>
            <person name="Li M.-W."/>
            <person name="Wong F.-L."/>
            <person name="Chan T.-F."/>
            <person name="Lam H.-M."/>
        </authorList>
    </citation>
    <scope>NUCLEOTIDE SEQUENCE [LARGE SCALE GENOMIC DNA]</scope>
    <source>
        <strain evidence="2">cv. W05</strain>
        <tissue evidence="1">Hypocotyl of etiolated seedlings</tissue>
    </source>
</reference>